<gene>
    <name evidence="1" type="ORF">PoB_006721300</name>
</gene>
<name>A0AAV4D8Y8_9GAST</name>
<organism evidence="1 2">
    <name type="scientific">Plakobranchus ocellatus</name>
    <dbReference type="NCBI Taxonomy" id="259542"/>
    <lineage>
        <taxon>Eukaryota</taxon>
        <taxon>Metazoa</taxon>
        <taxon>Spiralia</taxon>
        <taxon>Lophotrochozoa</taxon>
        <taxon>Mollusca</taxon>
        <taxon>Gastropoda</taxon>
        <taxon>Heterobranchia</taxon>
        <taxon>Euthyneura</taxon>
        <taxon>Panpulmonata</taxon>
        <taxon>Sacoglossa</taxon>
        <taxon>Placobranchoidea</taxon>
        <taxon>Plakobranchidae</taxon>
        <taxon>Plakobranchus</taxon>
    </lineage>
</organism>
<dbReference type="AlphaFoldDB" id="A0AAV4D8Y8"/>
<dbReference type="Proteomes" id="UP000735302">
    <property type="component" value="Unassembled WGS sequence"/>
</dbReference>
<comment type="caution">
    <text evidence="1">The sequence shown here is derived from an EMBL/GenBank/DDBJ whole genome shotgun (WGS) entry which is preliminary data.</text>
</comment>
<sequence length="97" mass="10988">MAGELILEWKLKTELKRKSSGLLSFSQHLCRNKRGIDRRPWFYSLSTTSDLRLSGPSSCQCACDGARAHDRRVPADLRTDSLSTVPPTSLYNETVFR</sequence>
<evidence type="ECO:0000313" key="2">
    <source>
        <dbReference type="Proteomes" id="UP000735302"/>
    </source>
</evidence>
<feature type="non-terminal residue" evidence="1">
    <location>
        <position position="97"/>
    </location>
</feature>
<evidence type="ECO:0000313" key="1">
    <source>
        <dbReference type="EMBL" id="GFO40708.1"/>
    </source>
</evidence>
<protein>
    <submittedName>
        <fullName evidence="1">Uncharacterized protein</fullName>
    </submittedName>
</protein>
<reference evidence="1 2" key="1">
    <citation type="journal article" date="2021" name="Elife">
        <title>Chloroplast acquisition without the gene transfer in kleptoplastic sea slugs, Plakobranchus ocellatus.</title>
        <authorList>
            <person name="Maeda T."/>
            <person name="Takahashi S."/>
            <person name="Yoshida T."/>
            <person name="Shimamura S."/>
            <person name="Takaki Y."/>
            <person name="Nagai Y."/>
            <person name="Toyoda A."/>
            <person name="Suzuki Y."/>
            <person name="Arimoto A."/>
            <person name="Ishii H."/>
            <person name="Satoh N."/>
            <person name="Nishiyama T."/>
            <person name="Hasebe M."/>
            <person name="Maruyama T."/>
            <person name="Minagawa J."/>
            <person name="Obokata J."/>
            <person name="Shigenobu S."/>
        </authorList>
    </citation>
    <scope>NUCLEOTIDE SEQUENCE [LARGE SCALE GENOMIC DNA]</scope>
</reference>
<keyword evidence="2" id="KW-1185">Reference proteome</keyword>
<accession>A0AAV4D8Y8</accession>
<dbReference type="EMBL" id="BLXT01007632">
    <property type="protein sequence ID" value="GFO40708.1"/>
    <property type="molecule type" value="Genomic_DNA"/>
</dbReference>
<proteinExistence type="predicted"/>